<keyword evidence="4" id="KW-1185">Reference proteome</keyword>
<dbReference type="Pfam" id="PF01841">
    <property type="entry name" value="Transglut_core"/>
    <property type="match status" value="1"/>
</dbReference>
<evidence type="ECO:0000313" key="4">
    <source>
        <dbReference type="Proteomes" id="UP000745859"/>
    </source>
</evidence>
<sequence>MKKNRLFYLLQIGLTVFIINACDNKSKNKVDIALDLAKENKKELLKVVEYYSSPKDSLKLKAAEFLISNMIYHYFDNYGNKYQKAFDKTNKQRVVYENQSRKINKEKFLKRLERLNLKRNIKIENRKKLKRLRTLRELETEKKKLKQAKLNNKEKEYWKSLKEKKRVKKILIEKRNMKLCNSKGVKTIKEYWNVIKKENQLKIDKQKKKNEIKLKNISYSKEYVDMNMLNFFSKKIDSINQINKIKSEKVYDLYSVDADFLIENIELSFEAFERNPKKNMYKFKDFLEFVLPYRVLNEPIEKGKRRELYDKFKWVYDSIQNKPMEDIVNKIYDQLELSTITFSKNNKYPYEGVPSISEIEKTKFGDCEHLATYVVTVLRSLGIPSSIDYCQRWGNYNKNIAHSWVSYMDGNEVKTRDIGKKNVDLKNLYKESCITKVFRYCFSKPNMDVTNVYHNTADIEIDILWNKGEKMYLGVFNPNTGWDKVVEASKIKDNKVYFENVGVGLIYVVFSNKNRVTNLVNNPFELTKGGNVNFFNNDNKFLNTGTILRKYPTYHISSTKGINQKRNKSINGCVLQGKSKIDSEYKDIYIIKDLNTSHNIQIKFDKPVNYKYYRLVKSDWKKVELASFQLLDIYGRKVNNIEKIALNNIKGKEVNAIIDNNPLTFVSETNFELILNLSQKTKISGFEIQARNDDNHINKNELYELFYWDMKWKSLGSQNAKDTLLQYNNIPRNTIYWLKNKTKGSEEYVFKFNEKGEQVWVGLN</sequence>
<dbReference type="InterPro" id="IPR002931">
    <property type="entry name" value="Transglutaminase-like"/>
</dbReference>
<reference evidence="3 4" key="1">
    <citation type="submission" date="2020-03" db="EMBL/GenBank/DDBJ databases">
        <title>Genomic Encyclopedia of Type Strains, Phase IV (KMG-IV): sequencing the most valuable type-strain genomes for metagenomic binning, comparative biology and taxonomic classification.</title>
        <authorList>
            <person name="Goeker M."/>
        </authorList>
    </citation>
    <scope>NUCLEOTIDE SEQUENCE [LARGE SCALE GENOMIC DNA]</scope>
    <source>
        <strain evidence="3 4">DSM 101599</strain>
    </source>
</reference>
<dbReference type="PANTHER" id="PTHR35532">
    <property type="entry name" value="SIMILAR TO POLYHYDROXYALKANOATE DEPOLYMERASE"/>
    <property type="match status" value="1"/>
</dbReference>
<evidence type="ECO:0000259" key="2">
    <source>
        <dbReference type="Pfam" id="PF01841"/>
    </source>
</evidence>
<proteinExistence type="predicted"/>
<name>A0ABX0UGC2_9FLAO</name>
<feature type="coiled-coil region" evidence="1">
    <location>
        <begin position="112"/>
        <end position="156"/>
    </location>
</feature>
<dbReference type="SUPFAM" id="SSF54001">
    <property type="entry name" value="Cysteine proteinases"/>
    <property type="match status" value="1"/>
</dbReference>
<dbReference type="EMBL" id="JAASQL010000009">
    <property type="protein sequence ID" value="NIJ46581.1"/>
    <property type="molecule type" value="Genomic_DNA"/>
</dbReference>
<protein>
    <recommendedName>
        <fullName evidence="2">Transglutaminase-like domain-containing protein</fullName>
    </recommendedName>
</protein>
<dbReference type="InterPro" id="IPR038765">
    <property type="entry name" value="Papain-like_cys_pep_sf"/>
</dbReference>
<dbReference type="PANTHER" id="PTHR35532:SF5">
    <property type="entry name" value="CARBOHYDRATE-BINDING DOMAIN-CONTAINING PROTEIN"/>
    <property type="match status" value="1"/>
</dbReference>
<dbReference type="Proteomes" id="UP000745859">
    <property type="component" value="Unassembled WGS sequence"/>
</dbReference>
<keyword evidence="1" id="KW-0175">Coiled coil</keyword>
<organism evidence="3 4">
    <name type="scientific">Wenyingzhuangia heitensis</name>
    <dbReference type="NCBI Taxonomy" id="1487859"/>
    <lineage>
        <taxon>Bacteria</taxon>
        <taxon>Pseudomonadati</taxon>
        <taxon>Bacteroidota</taxon>
        <taxon>Flavobacteriia</taxon>
        <taxon>Flavobacteriales</taxon>
        <taxon>Flavobacteriaceae</taxon>
        <taxon>Wenyingzhuangia</taxon>
    </lineage>
</organism>
<gene>
    <name evidence="3" type="ORF">FHR24_003071</name>
</gene>
<accession>A0ABX0UGC2</accession>
<evidence type="ECO:0000256" key="1">
    <source>
        <dbReference type="SAM" id="Coils"/>
    </source>
</evidence>
<dbReference type="RefSeq" id="WP_167190971.1">
    <property type="nucleotide sequence ID" value="NZ_JAASQL010000009.1"/>
</dbReference>
<comment type="caution">
    <text evidence="3">The sequence shown here is derived from an EMBL/GenBank/DDBJ whole genome shotgun (WGS) entry which is preliminary data.</text>
</comment>
<feature type="domain" description="Transglutaminase-like" evidence="2">
    <location>
        <begin position="322"/>
        <end position="407"/>
    </location>
</feature>
<evidence type="ECO:0000313" key="3">
    <source>
        <dbReference type="EMBL" id="NIJ46581.1"/>
    </source>
</evidence>